<gene>
    <name evidence="1" type="primary">A08p010030.1_BraROA</name>
    <name evidence="1" type="ORF">IGI04_030232</name>
</gene>
<sequence length="64" mass="7783">MFTEILVGIRVHVSFDRYSQDLAYTFICSNEINRRLFEVQKTAQTYQMFIHGWRHSHNFIEPIF</sequence>
<evidence type="ECO:0000313" key="1">
    <source>
        <dbReference type="EMBL" id="KAG5388691.1"/>
    </source>
</evidence>
<dbReference type="Proteomes" id="UP000823674">
    <property type="component" value="Chromosome A08"/>
</dbReference>
<comment type="caution">
    <text evidence="1">The sequence shown here is derived from an EMBL/GenBank/DDBJ whole genome shotgun (WGS) entry which is preliminary data.</text>
</comment>
<name>A0ABQ7LSG2_BRACM</name>
<evidence type="ECO:0000313" key="2">
    <source>
        <dbReference type="Proteomes" id="UP000823674"/>
    </source>
</evidence>
<keyword evidence="2" id="KW-1185">Reference proteome</keyword>
<dbReference type="EMBL" id="JADBGQ010000007">
    <property type="protein sequence ID" value="KAG5388691.1"/>
    <property type="molecule type" value="Genomic_DNA"/>
</dbReference>
<reference evidence="1 2" key="1">
    <citation type="submission" date="2021-03" db="EMBL/GenBank/DDBJ databases">
        <authorList>
            <person name="King G.J."/>
            <person name="Bancroft I."/>
            <person name="Baten A."/>
            <person name="Bloomfield J."/>
            <person name="Borpatragohain P."/>
            <person name="He Z."/>
            <person name="Irish N."/>
            <person name="Irwin J."/>
            <person name="Liu K."/>
            <person name="Mauleon R.P."/>
            <person name="Moore J."/>
            <person name="Morris R."/>
            <person name="Ostergaard L."/>
            <person name="Wang B."/>
            <person name="Wells R."/>
        </authorList>
    </citation>
    <scope>NUCLEOTIDE SEQUENCE [LARGE SCALE GENOMIC DNA]</scope>
    <source>
        <strain evidence="1">R-o-18</strain>
        <tissue evidence="1">Leaf</tissue>
    </source>
</reference>
<organism evidence="1 2">
    <name type="scientific">Brassica rapa subsp. trilocularis</name>
    <dbReference type="NCBI Taxonomy" id="1813537"/>
    <lineage>
        <taxon>Eukaryota</taxon>
        <taxon>Viridiplantae</taxon>
        <taxon>Streptophyta</taxon>
        <taxon>Embryophyta</taxon>
        <taxon>Tracheophyta</taxon>
        <taxon>Spermatophyta</taxon>
        <taxon>Magnoliopsida</taxon>
        <taxon>eudicotyledons</taxon>
        <taxon>Gunneridae</taxon>
        <taxon>Pentapetalae</taxon>
        <taxon>rosids</taxon>
        <taxon>malvids</taxon>
        <taxon>Brassicales</taxon>
        <taxon>Brassicaceae</taxon>
        <taxon>Brassiceae</taxon>
        <taxon>Brassica</taxon>
    </lineage>
</organism>
<accession>A0ABQ7LSG2</accession>
<protein>
    <submittedName>
        <fullName evidence="1">Uncharacterized protein</fullName>
    </submittedName>
</protein>
<proteinExistence type="predicted"/>